<dbReference type="EMBL" id="CM055762">
    <property type="protein sequence ID" value="KAJ7985853.1"/>
    <property type="molecule type" value="Genomic_DNA"/>
</dbReference>
<evidence type="ECO:0000313" key="1">
    <source>
        <dbReference type="EMBL" id="KAJ7985853.1"/>
    </source>
</evidence>
<reference evidence="1" key="1">
    <citation type="submission" date="2021-05" db="EMBL/GenBank/DDBJ databases">
        <authorList>
            <person name="Pan Q."/>
            <person name="Jouanno E."/>
            <person name="Zahm M."/>
            <person name="Klopp C."/>
            <person name="Cabau C."/>
            <person name="Louis A."/>
            <person name="Berthelot C."/>
            <person name="Parey E."/>
            <person name="Roest Crollius H."/>
            <person name="Montfort J."/>
            <person name="Robinson-Rechavi M."/>
            <person name="Bouchez O."/>
            <person name="Lampietro C."/>
            <person name="Lopez Roques C."/>
            <person name="Donnadieu C."/>
            <person name="Postlethwait J."/>
            <person name="Bobe J."/>
            <person name="Dillon D."/>
            <person name="Chandos A."/>
            <person name="von Hippel F."/>
            <person name="Guiguen Y."/>
        </authorList>
    </citation>
    <scope>NUCLEOTIDE SEQUENCE</scope>
    <source>
        <strain evidence="1">YG-Jan2019</strain>
    </source>
</reference>
<protein>
    <submittedName>
        <fullName evidence="1">Uncharacterized protein</fullName>
    </submittedName>
</protein>
<evidence type="ECO:0000313" key="2">
    <source>
        <dbReference type="Proteomes" id="UP001157502"/>
    </source>
</evidence>
<name>A0ACC2F372_DALPE</name>
<sequence>MLAGTLPLLNVKIGHSAPYLPGAPPAHQLGHCVGRGNSAHLNEAPAHPCCSGPFCVQPGTTSPGRPPSLTWSWDVLLSNPLPPARPRPPLLLPPGGAAEVAGRAGDSVCVRVEGGRGSFPFTDCQSIKTQPTAVRAAQKRTRPGNGAPSPRPSLIPHAELSMTFQALAPPQLPVLST</sequence>
<organism evidence="1 2">
    <name type="scientific">Dallia pectoralis</name>
    <name type="common">Alaska blackfish</name>
    <dbReference type="NCBI Taxonomy" id="75939"/>
    <lineage>
        <taxon>Eukaryota</taxon>
        <taxon>Metazoa</taxon>
        <taxon>Chordata</taxon>
        <taxon>Craniata</taxon>
        <taxon>Vertebrata</taxon>
        <taxon>Euteleostomi</taxon>
        <taxon>Actinopterygii</taxon>
        <taxon>Neopterygii</taxon>
        <taxon>Teleostei</taxon>
        <taxon>Protacanthopterygii</taxon>
        <taxon>Esociformes</taxon>
        <taxon>Umbridae</taxon>
        <taxon>Dallia</taxon>
    </lineage>
</organism>
<keyword evidence="2" id="KW-1185">Reference proteome</keyword>
<proteinExistence type="predicted"/>
<comment type="caution">
    <text evidence="1">The sequence shown here is derived from an EMBL/GenBank/DDBJ whole genome shotgun (WGS) entry which is preliminary data.</text>
</comment>
<dbReference type="Proteomes" id="UP001157502">
    <property type="component" value="Chromosome 35"/>
</dbReference>
<gene>
    <name evidence="1" type="ORF">DPEC_G00344780</name>
</gene>
<accession>A0ACC2F372</accession>